<reference evidence="3 4" key="1">
    <citation type="submission" date="2018-12" db="EMBL/GenBank/DDBJ databases">
        <authorList>
            <person name="Kim S.-J."/>
            <person name="Jung G.-Y."/>
        </authorList>
    </citation>
    <scope>NUCLEOTIDE SEQUENCE [LARGE SCALE GENOMIC DNA]</scope>
    <source>
        <strain evidence="3 4">03SU3-P</strain>
    </source>
</reference>
<dbReference type="EMBL" id="RWJI01000001">
    <property type="protein sequence ID" value="RRQ51662.1"/>
    <property type="molecule type" value="Genomic_DNA"/>
</dbReference>
<comment type="caution">
    <text evidence="3">The sequence shown here is derived from an EMBL/GenBank/DDBJ whole genome shotgun (WGS) entry which is preliminary data.</text>
</comment>
<evidence type="ECO:0000313" key="4">
    <source>
        <dbReference type="Proteomes" id="UP000268553"/>
    </source>
</evidence>
<dbReference type="InterPro" id="IPR006427">
    <property type="entry name" value="Portal_HK97"/>
</dbReference>
<evidence type="ECO:0000313" key="3">
    <source>
        <dbReference type="EMBL" id="RRQ51662.1"/>
    </source>
</evidence>
<dbReference type="Pfam" id="PF04860">
    <property type="entry name" value="Phage_portal"/>
    <property type="match status" value="1"/>
</dbReference>
<protein>
    <submittedName>
        <fullName evidence="3">Phage portal protein</fullName>
    </submittedName>
</protein>
<feature type="region of interest" description="Disordered" evidence="1">
    <location>
        <begin position="398"/>
        <end position="556"/>
    </location>
</feature>
<evidence type="ECO:0000256" key="1">
    <source>
        <dbReference type="SAM" id="MobiDB-lite"/>
    </source>
</evidence>
<organism evidence="3 4">
    <name type="scientific">Sphingorhabdus wooponensis</name>
    <dbReference type="NCBI Taxonomy" id="940136"/>
    <lineage>
        <taxon>Bacteria</taxon>
        <taxon>Pseudomonadati</taxon>
        <taxon>Pseudomonadota</taxon>
        <taxon>Alphaproteobacteria</taxon>
        <taxon>Sphingomonadales</taxon>
        <taxon>Sphingomonadaceae</taxon>
        <taxon>Sphingorhabdus</taxon>
    </lineage>
</organism>
<dbReference type="Proteomes" id="UP000268553">
    <property type="component" value="Unassembled WGS sequence"/>
</dbReference>
<name>A0A426RRN4_9SPHN</name>
<evidence type="ECO:0000259" key="2">
    <source>
        <dbReference type="Pfam" id="PF13930"/>
    </source>
</evidence>
<dbReference type="InterPro" id="IPR006944">
    <property type="entry name" value="Phage/GTA_portal"/>
</dbReference>
<feature type="compositionally biased region" description="Basic and acidic residues" evidence="1">
    <location>
        <begin position="547"/>
        <end position="556"/>
    </location>
</feature>
<feature type="domain" description="Type VII secretion system protein EssD-like" evidence="2">
    <location>
        <begin position="507"/>
        <end position="626"/>
    </location>
</feature>
<feature type="compositionally biased region" description="Gly residues" evidence="1">
    <location>
        <begin position="438"/>
        <end position="451"/>
    </location>
</feature>
<proteinExistence type="predicted"/>
<dbReference type="NCBIfam" id="TIGR01537">
    <property type="entry name" value="portal_HK97"/>
    <property type="match status" value="1"/>
</dbReference>
<dbReference type="AlphaFoldDB" id="A0A426RRN4"/>
<accession>A0A426RRN4</accession>
<dbReference type="Pfam" id="PF13930">
    <property type="entry name" value="Endonuclea_NS_2"/>
    <property type="match status" value="1"/>
</dbReference>
<gene>
    <name evidence="3" type="ORF">D7D48_01830</name>
</gene>
<dbReference type="InterPro" id="IPR044927">
    <property type="entry name" value="Endonuclea_NS_2"/>
</dbReference>
<keyword evidence="4" id="KW-1185">Reference proteome</keyword>
<dbReference type="OrthoDB" id="7592047at2"/>
<sequence>MNIFGWKSAGRGYLRPAKTRVQQDRLPGLRGYALGSLGEWPRHYEAQMREGYLSNAIAQRAVRLIAEGLASAPLTASDARVLELVRATSAGQALMETVATHLLLHGNAYIEILSGNDGRPAELFALRPERMTIEADTRGWPVAFVYKAGEIASRLPADHVIHIRSIHPLDDHYGLGCLGAASGAVATHNAATKWNKALLDNAARPSGALVYDMGDSGTLNGEQYARLKEELAVSFQGAGNAGRPMLLEGGLKWQAMALTPAEMDFAGLKEAAAREISLAFGVPPVLLGLPGDATYANYREANRALWNQSIIPLARKILDALAQGLRPYFDGLTLDLDLDAVPALAEDRERLWAQVGAADFLTIAEKRAAVGLGDVDEGAISNETGAIEFKFNPWHDTENGQFTFKGQGQRFSGGGGSFGGGGASGKWSKPKAPKPKNDGGGFRGGQSGGDGASRSWDGAKPTTPPTKPLSKPLAKPIETQPEIVRTTVPKVLETPVERPLPSTRKISAGGYDFEADEQDRTVRASGQLRLQPDQPRSRSAQTNAGKPNREPKDHGGHFIAREFAGPEISYNHFAQNARFNLSEYRAIENKWKKALKAGKRVTVDIRAAYTGNSRRPDWIFVFSNIGGIDEIDRMPNKK</sequence>
<feature type="compositionally biased region" description="Gly residues" evidence="1">
    <location>
        <begin position="411"/>
        <end position="424"/>
    </location>
</feature>